<dbReference type="Proteomes" id="UP000044602">
    <property type="component" value="Unassembled WGS sequence"/>
</dbReference>
<accession>A0A0G4LCU0</accession>
<name>A0A0G4LCU0_VERLO</name>
<evidence type="ECO:0000313" key="2">
    <source>
        <dbReference type="Proteomes" id="UP000044602"/>
    </source>
</evidence>
<reference evidence="1 2" key="1">
    <citation type="submission" date="2015-05" db="EMBL/GenBank/DDBJ databases">
        <authorList>
            <person name="Wang D.B."/>
            <person name="Wang M."/>
        </authorList>
    </citation>
    <scope>NUCLEOTIDE SEQUENCE [LARGE SCALE GENOMIC DNA]</scope>
    <source>
        <strain evidence="1">VL1</strain>
    </source>
</reference>
<proteinExistence type="predicted"/>
<evidence type="ECO:0000313" key="1">
    <source>
        <dbReference type="EMBL" id="CRK19852.1"/>
    </source>
</evidence>
<protein>
    <submittedName>
        <fullName evidence="1">Uncharacterized protein</fullName>
    </submittedName>
</protein>
<organism evidence="1 2">
    <name type="scientific">Verticillium longisporum</name>
    <name type="common">Verticillium dahliae var. longisporum</name>
    <dbReference type="NCBI Taxonomy" id="100787"/>
    <lineage>
        <taxon>Eukaryota</taxon>
        <taxon>Fungi</taxon>
        <taxon>Dikarya</taxon>
        <taxon>Ascomycota</taxon>
        <taxon>Pezizomycotina</taxon>
        <taxon>Sordariomycetes</taxon>
        <taxon>Hypocreomycetidae</taxon>
        <taxon>Glomerellales</taxon>
        <taxon>Plectosphaerellaceae</taxon>
        <taxon>Verticillium</taxon>
    </lineage>
</organism>
<keyword evidence="2" id="KW-1185">Reference proteome</keyword>
<dbReference type="AlphaFoldDB" id="A0A0G4LCU0"/>
<sequence length="160" mass="17585">MPHTSATRWLSALRHPARRRPGLAGSQVSIGLPTLTFAALESRGFRAVMLVVRPATWSWQPTVSTNVLLFPYLGTKALDEGPTSDQKVGTLLCTPRPHAKAEADCKWALAPLAKPVTWQASTKSCLDGHRSSETPISIMRIVEFVLPHHERLVTTLLDQT</sequence>
<dbReference type="EMBL" id="CVQH01011112">
    <property type="protein sequence ID" value="CRK19852.1"/>
    <property type="molecule type" value="Genomic_DNA"/>
</dbReference>
<gene>
    <name evidence="1" type="ORF">BN1708_000503</name>
</gene>